<sequence length="248" mass="25321">MPFTLSHAAAVLPGLRAAKRKGALVAAGLVAGSLAPDVPFFAESLVRGVYRHGGLTHRWWAAPTLDVAVGAGLVAGWYGLWREPLRAAVPGRWNAVAPERRPAPGELLLAAGALAAGAATHLAWDSFTHHGRAGVRALPVLEREVAGVPLHTALQYGTSLLGLGVLARYAGPWRESRRGTAALLAAATLAGAAERVLRGERGVVDEACFGAGAGLAVGAAVLGLAGVRGGERPETPGTGSNRPSADRS</sequence>
<accession>A0A8G1UJT0</accession>
<dbReference type="Pfam" id="PF13803">
    <property type="entry name" value="DUF4184"/>
    <property type="match status" value="1"/>
</dbReference>
<feature type="region of interest" description="Disordered" evidence="1">
    <location>
        <begin position="227"/>
        <end position="248"/>
    </location>
</feature>
<dbReference type="Proteomes" id="UP000266906">
    <property type="component" value="Unassembled WGS sequence"/>
</dbReference>
<dbReference type="AlphaFoldDB" id="A0A3N4SGL7"/>
<evidence type="ECO:0000313" key="3">
    <source>
        <dbReference type="EMBL" id="RPE35624.1"/>
    </source>
</evidence>
<dbReference type="OrthoDB" id="8481923at2"/>
<reference evidence="4 5" key="1">
    <citation type="submission" date="2018-11" db="EMBL/GenBank/DDBJ databases">
        <title>Sequencing the genomes of 1000 actinobacteria strains.</title>
        <authorList>
            <person name="Klenk H.-P."/>
        </authorList>
    </citation>
    <scope>NUCLEOTIDE SEQUENCE [LARGE SCALE GENOMIC DNA]</scope>
    <source>
        <strain evidence="2 5">DSM 44780</strain>
        <strain evidence="3 4">DSM 44781</strain>
    </source>
</reference>
<dbReference type="EMBL" id="RKQG01000001">
    <property type="protein sequence ID" value="RPE35624.1"/>
    <property type="molecule type" value="Genomic_DNA"/>
</dbReference>
<evidence type="ECO:0000313" key="5">
    <source>
        <dbReference type="Proteomes" id="UP000267408"/>
    </source>
</evidence>
<evidence type="ECO:0000256" key="1">
    <source>
        <dbReference type="SAM" id="MobiDB-lite"/>
    </source>
</evidence>
<gene>
    <name evidence="3" type="ORF">EDD38_3978</name>
    <name evidence="2" type="ORF">EDD39_3492</name>
</gene>
<dbReference type="Proteomes" id="UP000267408">
    <property type="component" value="Unassembled WGS sequence"/>
</dbReference>
<dbReference type="RefSeq" id="WP_123557107.1">
    <property type="nucleotide sequence ID" value="NZ_RJVJ01000001.1"/>
</dbReference>
<name>A0A3N4SGL7_9ACTN</name>
<proteinExistence type="predicted"/>
<dbReference type="InterPro" id="IPR025238">
    <property type="entry name" value="DUF4184"/>
</dbReference>
<organism evidence="3 4">
    <name type="scientific">Kitasatospora cineracea</name>
    <dbReference type="NCBI Taxonomy" id="88074"/>
    <lineage>
        <taxon>Bacteria</taxon>
        <taxon>Bacillati</taxon>
        <taxon>Actinomycetota</taxon>
        <taxon>Actinomycetes</taxon>
        <taxon>Kitasatosporales</taxon>
        <taxon>Streptomycetaceae</taxon>
        <taxon>Kitasatospora</taxon>
    </lineage>
</organism>
<keyword evidence="4" id="KW-1185">Reference proteome</keyword>
<evidence type="ECO:0000313" key="2">
    <source>
        <dbReference type="EMBL" id="ROR45271.1"/>
    </source>
</evidence>
<comment type="caution">
    <text evidence="3">The sequence shown here is derived from an EMBL/GenBank/DDBJ whole genome shotgun (WGS) entry which is preliminary data.</text>
</comment>
<dbReference type="EMBL" id="RJVJ01000001">
    <property type="protein sequence ID" value="ROR45271.1"/>
    <property type="molecule type" value="Genomic_DNA"/>
</dbReference>
<accession>A0A3N4SGL7</accession>
<evidence type="ECO:0000313" key="4">
    <source>
        <dbReference type="Proteomes" id="UP000266906"/>
    </source>
</evidence>
<protein>
    <submittedName>
        <fullName evidence="3">Uncharacterized protein DUF4184</fullName>
    </submittedName>
</protein>
<feature type="compositionally biased region" description="Polar residues" evidence="1">
    <location>
        <begin position="237"/>
        <end position="248"/>
    </location>
</feature>